<feature type="region of interest" description="Disordered" evidence="1">
    <location>
        <begin position="350"/>
        <end position="464"/>
    </location>
</feature>
<evidence type="ECO:0000313" key="3">
    <source>
        <dbReference type="Proteomes" id="UP000307440"/>
    </source>
</evidence>
<organism evidence="2 3">
    <name type="scientific">Coprinopsis marcescibilis</name>
    <name type="common">Agaric fungus</name>
    <name type="synonym">Psathyrella marcescibilis</name>
    <dbReference type="NCBI Taxonomy" id="230819"/>
    <lineage>
        <taxon>Eukaryota</taxon>
        <taxon>Fungi</taxon>
        <taxon>Dikarya</taxon>
        <taxon>Basidiomycota</taxon>
        <taxon>Agaricomycotina</taxon>
        <taxon>Agaricomycetes</taxon>
        <taxon>Agaricomycetidae</taxon>
        <taxon>Agaricales</taxon>
        <taxon>Agaricineae</taxon>
        <taxon>Psathyrellaceae</taxon>
        <taxon>Coprinopsis</taxon>
    </lineage>
</organism>
<evidence type="ECO:0000256" key="1">
    <source>
        <dbReference type="SAM" id="MobiDB-lite"/>
    </source>
</evidence>
<name>A0A5C3KFS2_COPMA</name>
<proteinExistence type="predicted"/>
<accession>A0A5C3KFS2</accession>
<feature type="compositionally biased region" description="Basic residues" evidence="1">
    <location>
        <begin position="292"/>
        <end position="301"/>
    </location>
</feature>
<dbReference type="STRING" id="230819.A0A5C3KFS2"/>
<feature type="region of interest" description="Disordered" evidence="1">
    <location>
        <begin position="256"/>
        <end position="303"/>
    </location>
</feature>
<evidence type="ECO:0000313" key="2">
    <source>
        <dbReference type="EMBL" id="TFK18687.1"/>
    </source>
</evidence>
<feature type="compositionally biased region" description="Polar residues" evidence="1">
    <location>
        <begin position="49"/>
        <end position="58"/>
    </location>
</feature>
<dbReference type="Proteomes" id="UP000307440">
    <property type="component" value="Unassembled WGS sequence"/>
</dbReference>
<feature type="compositionally biased region" description="Basic and acidic residues" evidence="1">
    <location>
        <begin position="499"/>
        <end position="508"/>
    </location>
</feature>
<feature type="compositionally biased region" description="Basic and acidic residues" evidence="1">
    <location>
        <begin position="416"/>
        <end position="427"/>
    </location>
</feature>
<feature type="compositionally biased region" description="Acidic residues" evidence="1">
    <location>
        <begin position="653"/>
        <end position="664"/>
    </location>
</feature>
<feature type="compositionally biased region" description="Basic and acidic residues" evidence="1">
    <location>
        <begin position="84"/>
        <end position="95"/>
    </location>
</feature>
<feature type="compositionally biased region" description="Polar residues" evidence="1">
    <location>
        <begin position="1043"/>
        <end position="1060"/>
    </location>
</feature>
<feature type="region of interest" description="Disordered" evidence="1">
    <location>
        <begin position="1151"/>
        <end position="1172"/>
    </location>
</feature>
<reference evidence="2 3" key="1">
    <citation type="journal article" date="2019" name="Nat. Ecol. Evol.">
        <title>Megaphylogeny resolves global patterns of mushroom evolution.</title>
        <authorList>
            <person name="Varga T."/>
            <person name="Krizsan K."/>
            <person name="Foldi C."/>
            <person name="Dima B."/>
            <person name="Sanchez-Garcia M."/>
            <person name="Sanchez-Ramirez S."/>
            <person name="Szollosi G.J."/>
            <person name="Szarkandi J.G."/>
            <person name="Papp V."/>
            <person name="Albert L."/>
            <person name="Andreopoulos W."/>
            <person name="Angelini C."/>
            <person name="Antonin V."/>
            <person name="Barry K.W."/>
            <person name="Bougher N.L."/>
            <person name="Buchanan P."/>
            <person name="Buyck B."/>
            <person name="Bense V."/>
            <person name="Catcheside P."/>
            <person name="Chovatia M."/>
            <person name="Cooper J."/>
            <person name="Damon W."/>
            <person name="Desjardin D."/>
            <person name="Finy P."/>
            <person name="Geml J."/>
            <person name="Haridas S."/>
            <person name="Hughes K."/>
            <person name="Justo A."/>
            <person name="Karasinski D."/>
            <person name="Kautmanova I."/>
            <person name="Kiss B."/>
            <person name="Kocsube S."/>
            <person name="Kotiranta H."/>
            <person name="LaButti K.M."/>
            <person name="Lechner B.E."/>
            <person name="Liimatainen K."/>
            <person name="Lipzen A."/>
            <person name="Lukacs Z."/>
            <person name="Mihaltcheva S."/>
            <person name="Morgado L.N."/>
            <person name="Niskanen T."/>
            <person name="Noordeloos M.E."/>
            <person name="Ohm R.A."/>
            <person name="Ortiz-Santana B."/>
            <person name="Ovrebo C."/>
            <person name="Racz N."/>
            <person name="Riley R."/>
            <person name="Savchenko A."/>
            <person name="Shiryaev A."/>
            <person name="Soop K."/>
            <person name="Spirin V."/>
            <person name="Szebenyi C."/>
            <person name="Tomsovsky M."/>
            <person name="Tulloss R.E."/>
            <person name="Uehling J."/>
            <person name="Grigoriev I.V."/>
            <person name="Vagvolgyi C."/>
            <person name="Papp T."/>
            <person name="Martin F.M."/>
            <person name="Miettinen O."/>
            <person name="Hibbett D.S."/>
            <person name="Nagy L.G."/>
        </authorList>
    </citation>
    <scope>NUCLEOTIDE SEQUENCE [LARGE SCALE GENOMIC DNA]</scope>
    <source>
        <strain evidence="2 3">CBS 121175</strain>
    </source>
</reference>
<feature type="compositionally biased region" description="Low complexity" evidence="1">
    <location>
        <begin position="124"/>
        <end position="137"/>
    </location>
</feature>
<feature type="region of interest" description="Disordered" evidence="1">
    <location>
        <begin position="932"/>
        <end position="1009"/>
    </location>
</feature>
<feature type="compositionally biased region" description="Polar residues" evidence="1">
    <location>
        <begin position="18"/>
        <end position="27"/>
    </location>
</feature>
<feature type="compositionally biased region" description="Basic and acidic residues" evidence="1">
    <location>
        <begin position="813"/>
        <end position="832"/>
    </location>
</feature>
<keyword evidence="3" id="KW-1185">Reference proteome</keyword>
<sequence>MSENLTPVQYARLDLAAVNNNKRSSATKGARSRKGIGEVRPMATERMYNVNQRNNSATDNDHASDREREFDTSRMQLISPPPEEMLRRLHDHQPSEMDGTLNRPGSSASKRKRREVKTPKAQKTSVAAASGSSTVLANEVPTPNPKPRKQVRRQKSADADATPTDDDVEMESPTKPRSTRRDEEAPPATPTRKSANAAKMTRLLLKSPHERNPDADYIPPVTLLARLNGADEGEEQEGIADLNVVGSAVKKKLLSARGSRRSVTPIPHYEPPTDVFTPPREVFMSPPQPPSRRTRSSRKKAAVALTPVVVKMEKPTIDLSAPMPPPSPTDDPLLLSSDIEITDYIPPRATLFETPVRQKQKDVSTTAKKRGKTKTPGTAKRTVELESTSTRQAAQVVVMEEMGTAEELPPSSPLPDHSDEENVPKSNDDDDDDGENFDWTKDAVAPMEYTSMEDDSMMQVDSEDARVEPVRILDFDQAVKDAKTGGGPDGWSDSEDEADAGKGRKDAQVEGEGEYTGKWRMMKVRTKADPPSSATKSRMDIWGRPISPFPKVSKLTWDVGGITEEEETQVPVEVQKEKEVLFSQLVDQESDEEEEREVLRMSIEPEEIQHQEPHGLAQEKGVDADDDDAQVANLSHMSEEDEEEEVERLSMELEPDEEQEEEQEHSDAEHTEVYFDTVVPIPTTPEDTRSAQTKSIEDDDDDDDLSDFEDLGIVKIVSADPRAAARAAAILKQYDYDCFTRITVKQRKAELKRRHSSVSELAQESRRRSLLSSGIDKHRERRRSMGVIGDRVIIPGSPSTTLPELLERAEKEVAVENASPEKRNRTPERLKDPFSTPRTMPQPFILPAVRVTEGPRAWTKEEWKILDSCFTDERMDIADDAKDARQELASVDDVSVERIADRFVDIMGGDEVVKSYGAAWGREPLLQRVKALQKKQRAGKVAPPSTPRSPSETSSSSSLGGRHRTPSMEVPDFTPLGRRAMPPRKPRASLPEPVSDKSPFSNLPSSKPRLPATLLAPRYSHLLDEAISVNSEVSHLAEKLDSSPDNSMTDEGTSMTNEEPSMTIEEPSMTVEELSITIDSPVRLPVAPKTPSFGKRLKGALFSYLPTLSRTAPAGSKSRRVAQPGLPLPPLEILEKPRGPIETPVRQAIPKAPHPKELVELHPAPQKPSMLRRPKQLPQRLVDLQHVSPPPEPAPVHRPRRSSSGSVKDLIKNFEELKEQPNSRPQSSLGHPKKLAASRPAWKP</sequence>
<feature type="region of interest" description="Disordered" evidence="1">
    <location>
        <begin position="477"/>
        <end position="545"/>
    </location>
</feature>
<dbReference type="AlphaFoldDB" id="A0A5C3KFS2"/>
<feature type="region of interest" description="Disordered" evidence="1">
    <location>
        <begin position="1111"/>
        <end position="1138"/>
    </location>
</feature>
<protein>
    <submittedName>
        <fullName evidence="2">Uncharacterized protein</fullName>
    </submittedName>
</protein>
<feature type="compositionally biased region" description="Basic and acidic residues" evidence="1">
    <location>
        <begin position="1209"/>
        <end position="1221"/>
    </location>
</feature>
<dbReference type="EMBL" id="ML210384">
    <property type="protein sequence ID" value="TFK18687.1"/>
    <property type="molecule type" value="Genomic_DNA"/>
</dbReference>
<feature type="region of interest" description="Disordered" evidence="1">
    <location>
        <begin position="1185"/>
        <end position="1244"/>
    </location>
</feature>
<gene>
    <name evidence="2" type="ORF">FA15DRAFT_760509</name>
</gene>
<feature type="region of interest" description="Disordered" evidence="1">
    <location>
        <begin position="18"/>
        <end position="217"/>
    </location>
</feature>
<feature type="region of interest" description="Disordered" evidence="1">
    <location>
        <begin position="813"/>
        <end position="841"/>
    </location>
</feature>
<feature type="compositionally biased region" description="Low complexity" evidence="1">
    <location>
        <begin position="948"/>
        <end position="958"/>
    </location>
</feature>
<feature type="compositionally biased region" description="Basic and acidic residues" evidence="1">
    <location>
        <begin position="59"/>
        <end position="72"/>
    </location>
</feature>
<dbReference type="OrthoDB" id="3258279at2759"/>
<feature type="region of interest" description="Disordered" evidence="1">
    <location>
        <begin position="1038"/>
        <end position="1066"/>
    </location>
</feature>
<feature type="region of interest" description="Disordered" evidence="1">
    <location>
        <begin position="583"/>
        <end position="705"/>
    </location>
</feature>